<evidence type="ECO:0000313" key="2">
    <source>
        <dbReference type="Proteomes" id="UP000005291"/>
    </source>
</evidence>
<dbReference type="Proteomes" id="UP000005291">
    <property type="component" value="Unassembled WGS sequence"/>
</dbReference>
<organism evidence="1 2">
    <name type="scientific">Microcystis aeruginosa PCC 9808</name>
    <dbReference type="NCBI Taxonomy" id="1160284"/>
    <lineage>
        <taxon>Bacteria</taxon>
        <taxon>Bacillati</taxon>
        <taxon>Cyanobacteriota</taxon>
        <taxon>Cyanophyceae</taxon>
        <taxon>Oscillatoriophycideae</taxon>
        <taxon>Chroococcales</taxon>
        <taxon>Microcystaceae</taxon>
        <taxon>Microcystis</taxon>
    </lineage>
</organism>
<dbReference type="EMBL" id="CAIN01000462">
    <property type="protein sequence ID" value="CCI29476.1"/>
    <property type="molecule type" value="Genomic_DNA"/>
</dbReference>
<dbReference type="AlphaFoldDB" id="I4I5A2"/>
<protein>
    <submittedName>
        <fullName evidence="1">Uncharacterized protein</fullName>
    </submittedName>
</protein>
<gene>
    <name evidence="1" type="ORF">MICAG_830012</name>
</gene>
<name>I4I5A2_MICAE</name>
<sequence length="44" mass="4772">MEEVISPIHIQTDQGLVAAKIGHFPLLSKAGILGSPKRRCDCLQ</sequence>
<dbReference type="HOGENOM" id="CLU_3218641_0_0_3"/>
<proteinExistence type="predicted"/>
<evidence type="ECO:0000313" key="1">
    <source>
        <dbReference type="EMBL" id="CCI29476.1"/>
    </source>
</evidence>
<accession>I4I5A2</accession>
<reference evidence="1 2" key="1">
    <citation type="submission" date="2012-04" db="EMBL/GenBank/DDBJ databases">
        <authorList>
            <person name="Genoscope - CEA"/>
        </authorList>
    </citation>
    <scope>NUCLEOTIDE SEQUENCE [LARGE SCALE GENOMIC DNA]</scope>
    <source>
        <strain evidence="1 2">9808</strain>
    </source>
</reference>
<comment type="caution">
    <text evidence="1">The sequence shown here is derived from an EMBL/GenBank/DDBJ whole genome shotgun (WGS) entry which is preliminary data.</text>
</comment>